<proteinExistence type="predicted"/>
<keyword evidence="3" id="KW-1185">Reference proteome</keyword>
<accession>A0A9P9A8D4</accession>
<dbReference type="AlphaFoldDB" id="A0A9P9A8D4"/>
<reference evidence="2" key="1">
    <citation type="journal article" date="2021" name="Nat. Commun.">
        <title>Genetic determinants of endophytism in the Arabidopsis root mycobiome.</title>
        <authorList>
            <person name="Mesny F."/>
            <person name="Miyauchi S."/>
            <person name="Thiergart T."/>
            <person name="Pickel B."/>
            <person name="Atanasova L."/>
            <person name="Karlsson M."/>
            <person name="Huettel B."/>
            <person name="Barry K.W."/>
            <person name="Haridas S."/>
            <person name="Chen C."/>
            <person name="Bauer D."/>
            <person name="Andreopoulos W."/>
            <person name="Pangilinan J."/>
            <person name="LaButti K."/>
            <person name="Riley R."/>
            <person name="Lipzen A."/>
            <person name="Clum A."/>
            <person name="Drula E."/>
            <person name="Henrissat B."/>
            <person name="Kohler A."/>
            <person name="Grigoriev I.V."/>
            <person name="Martin F.M."/>
            <person name="Hacquard S."/>
        </authorList>
    </citation>
    <scope>NUCLEOTIDE SEQUENCE</scope>
    <source>
        <strain evidence="2">MPI-SDFR-AT-0117</strain>
    </source>
</reference>
<evidence type="ECO:0000313" key="2">
    <source>
        <dbReference type="EMBL" id="KAH6686901.1"/>
    </source>
</evidence>
<evidence type="ECO:0008006" key="4">
    <source>
        <dbReference type="Google" id="ProtNLM"/>
    </source>
</evidence>
<name>A0A9P9A8D4_9PEZI</name>
<feature type="signal peptide" evidence="1">
    <location>
        <begin position="1"/>
        <end position="16"/>
    </location>
</feature>
<protein>
    <recommendedName>
        <fullName evidence="4">Secreted protein</fullName>
    </recommendedName>
</protein>
<dbReference type="Proteomes" id="UP000770015">
    <property type="component" value="Unassembled WGS sequence"/>
</dbReference>
<keyword evidence="1" id="KW-0732">Signal</keyword>
<sequence length="79" mass="9161">MPASLLKSWLIMSVFAHPMKEGSTRHICLPRIPGEIGATENEKRKRLVSSSFNEAWSSKACVEMRYQPCRDWRQEMMFG</sequence>
<dbReference type="EMBL" id="JAGSXJ010000012">
    <property type="protein sequence ID" value="KAH6686901.1"/>
    <property type="molecule type" value="Genomic_DNA"/>
</dbReference>
<feature type="chain" id="PRO_5040188221" description="Secreted protein" evidence="1">
    <location>
        <begin position="17"/>
        <end position="79"/>
    </location>
</feature>
<evidence type="ECO:0000313" key="3">
    <source>
        <dbReference type="Proteomes" id="UP000770015"/>
    </source>
</evidence>
<gene>
    <name evidence="2" type="ORF">F5X68DRAFT_208187</name>
</gene>
<organism evidence="2 3">
    <name type="scientific">Plectosphaerella plurivora</name>
    <dbReference type="NCBI Taxonomy" id="936078"/>
    <lineage>
        <taxon>Eukaryota</taxon>
        <taxon>Fungi</taxon>
        <taxon>Dikarya</taxon>
        <taxon>Ascomycota</taxon>
        <taxon>Pezizomycotina</taxon>
        <taxon>Sordariomycetes</taxon>
        <taxon>Hypocreomycetidae</taxon>
        <taxon>Glomerellales</taxon>
        <taxon>Plectosphaerellaceae</taxon>
        <taxon>Plectosphaerella</taxon>
    </lineage>
</organism>
<evidence type="ECO:0000256" key="1">
    <source>
        <dbReference type="SAM" id="SignalP"/>
    </source>
</evidence>
<comment type="caution">
    <text evidence="2">The sequence shown here is derived from an EMBL/GenBank/DDBJ whole genome shotgun (WGS) entry which is preliminary data.</text>
</comment>